<dbReference type="CDD" id="cd07756">
    <property type="entry name" value="CYTH-like_Pase_CHAD"/>
    <property type="match status" value="1"/>
</dbReference>
<dbReference type="SUPFAM" id="SSF55154">
    <property type="entry name" value="CYTH-like phosphatases"/>
    <property type="match status" value="1"/>
</dbReference>
<accession>A0A379VLL1</accession>
<dbReference type="Gene3D" id="2.40.320.10">
    <property type="entry name" value="Hypothetical Protein Pfu-838710-001"/>
    <property type="match status" value="1"/>
</dbReference>
<dbReference type="InterPro" id="IPR023577">
    <property type="entry name" value="CYTH_domain"/>
</dbReference>
<dbReference type="InterPro" id="IPR007899">
    <property type="entry name" value="CHAD_dom"/>
</dbReference>
<organism evidence="3 4">
    <name type="scientific">Salmonella enterica I</name>
    <dbReference type="NCBI Taxonomy" id="59201"/>
    <lineage>
        <taxon>Bacteria</taxon>
        <taxon>Pseudomonadati</taxon>
        <taxon>Pseudomonadota</taxon>
        <taxon>Gammaproteobacteria</taxon>
        <taxon>Enterobacterales</taxon>
        <taxon>Enterobacteriaceae</taxon>
        <taxon>Salmonella</taxon>
    </lineage>
</organism>
<dbReference type="SMART" id="SM01118">
    <property type="entry name" value="CYTH"/>
    <property type="match status" value="1"/>
</dbReference>
<proteinExistence type="predicted"/>
<dbReference type="AlphaFoldDB" id="A0A379VLL1"/>
<dbReference type="PROSITE" id="PS51707">
    <property type="entry name" value="CYTH"/>
    <property type="match status" value="1"/>
</dbReference>
<dbReference type="InterPro" id="IPR039013">
    <property type="entry name" value="YgiF"/>
</dbReference>
<reference evidence="3 4" key="1">
    <citation type="submission" date="2018-06" db="EMBL/GenBank/DDBJ databases">
        <authorList>
            <consortium name="Pathogen Informatics"/>
            <person name="Doyle S."/>
        </authorList>
    </citation>
    <scope>NUCLEOTIDE SEQUENCE [LARGE SCALE GENOMIC DNA]</scope>
    <source>
        <strain evidence="3 4">NCTC8256</strain>
    </source>
</reference>
<dbReference type="Proteomes" id="UP000254346">
    <property type="component" value="Unassembled WGS sequence"/>
</dbReference>
<feature type="domain" description="CYTH" evidence="1">
    <location>
        <begin position="53"/>
        <end position="253"/>
    </location>
</feature>
<gene>
    <name evidence="3" type="primary">ygiF</name>
    <name evidence="3" type="ORF">NCTC8256_00869</name>
</gene>
<dbReference type="GO" id="GO:0050355">
    <property type="term" value="F:inorganic triphosphate phosphatase activity"/>
    <property type="evidence" value="ECO:0007669"/>
    <property type="project" value="InterPro"/>
</dbReference>
<dbReference type="FunFam" id="2.40.320.10:FF:000002">
    <property type="entry name" value="Adenylate cyclase"/>
    <property type="match status" value="1"/>
</dbReference>
<dbReference type="PANTHER" id="PTHR39569">
    <property type="entry name" value="INORGANIC TRIPHOSPHATASE"/>
    <property type="match status" value="1"/>
</dbReference>
<dbReference type="EMBL" id="UGXR01000001">
    <property type="protein sequence ID" value="SUH06994.1"/>
    <property type="molecule type" value="Genomic_DNA"/>
</dbReference>
<dbReference type="Pfam" id="PF05235">
    <property type="entry name" value="CHAD"/>
    <property type="match status" value="1"/>
</dbReference>
<dbReference type="InterPro" id="IPR033469">
    <property type="entry name" value="CYTH-like_dom_sf"/>
</dbReference>
<feature type="domain" description="CHAD" evidence="2">
    <location>
        <begin position="269"/>
        <end position="468"/>
    </location>
</feature>
<name>A0A379VLL1_SALET</name>
<evidence type="ECO:0000259" key="2">
    <source>
        <dbReference type="PROSITE" id="PS51708"/>
    </source>
</evidence>
<evidence type="ECO:0000313" key="4">
    <source>
        <dbReference type="Proteomes" id="UP000254346"/>
    </source>
</evidence>
<dbReference type="PROSITE" id="PS51708">
    <property type="entry name" value="CHAD"/>
    <property type="match status" value="1"/>
</dbReference>
<sequence length="468" mass="52514">MSPLPLRQTFYARQIARCMAIWRKILSTDKNNAGKFAKNLPRCDITHKYKAMAQEIELKFIVNHDAVDALRNHLHTLGGEHHAPSQLLNIYFETPDNWLRRHDMGLRIRGENGRYEMTMKIAGRVTGGLHQRPEYNVALSEPVLDLTQLPAEVWPDGKLPVGLASSVQPLFSTDFYREKWCLDVDGSRIEIALDLGDVKAGEFAEPICELELELLRGDTRAVLKLAKQLLSQTGLRQGSLSKAARGYHLAQGNAPRENTPTAILRTAAKATVEQGLEASLDLALSQWQYHEELWLRGDESAKEHVLDAMGLVRHALMLFGGIVPRKASAHLRDLLTQAEATMTSAVSAVTAVYSTQTAMAKLALTEWLVTKAWQPFLDAKAQAKMADSFKRFADIHLSRHAAELKKVFGQPLGDKYRDQLPRLTRDIDSVLLLAGYYDAMVAQAWLENWQGLRHAILTGQRIEIETFP</sequence>
<evidence type="ECO:0000259" key="1">
    <source>
        <dbReference type="PROSITE" id="PS51707"/>
    </source>
</evidence>
<dbReference type="PANTHER" id="PTHR39569:SF1">
    <property type="entry name" value="INORGANIC TRIPHOSPHATASE"/>
    <property type="match status" value="1"/>
</dbReference>
<dbReference type="GO" id="GO:0046872">
    <property type="term" value="F:metal ion binding"/>
    <property type="evidence" value="ECO:0007669"/>
    <property type="project" value="TreeGrafter"/>
</dbReference>
<evidence type="ECO:0000313" key="3">
    <source>
        <dbReference type="EMBL" id="SUH06994.1"/>
    </source>
</evidence>
<dbReference type="Pfam" id="PF01928">
    <property type="entry name" value="CYTH"/>
    <property type="match status" value="1"/>
</dbReference>
<protein>
    <submittedName>
        <fullName evidence="3">Uncharacterized protein ygiF ORFXE</fullName>
    </submittedName>
</protein>